<proteinExistence type="predicted"/>
<accession>A0A1T4XCC5</accession>
<dbReference type="InterPro" id="IPR009241">
    <property type="entry name" value="HigB-like"/>
</dbReference>
<dbReference type="Proteomes" id="UP000190460">
    <property type="component" value="Unassembled WGS sequence"/>
</dbReference>
<dbReference type="EMBL" id="FUYB01000015">
    <property type="protein sequence ID" value="SKA87176.1"/>
    <property type="molecule type" value="Genomic_DNA"/>
</dbReference>
<dbReference type="RefSeq" id="WP_078923256.1">
    <property type="nucleotide sequence ID" value="NZ_FUYB01000015.1"/>
</dbReference>
<dbReference type="OrthoDB" id="330810at2"/>
<evidence type="ECO:0008006" key="3">
    <source>
        <dbReference type="Google" id="ProtNLM"/>
    </source>
</evidence>
<reference evidence="1 2" key="1">
    <citation type="submission" date="2017-02" db="EMBL/GenBank/DDBJ databases">
        <authorList>
            <person name="Peterson S.W."/>
        </authorList>
    </citation>
    <scope>NUCLEOTIDE SEQUENCE [LARGE SCALE GENOMIC DNA]</scope>
    <source>
        <strain evidence="1 2">ATCC 49788</strain>
    </source>
</reference>
<gene>
    <name evidence="1" type="ORF">SAMN02745130_02805</name>
</gene>
<sequence length="120" mass="13718">MSWTVITTELFNEWLDQQDNATQEKVLAALLVLQKIGPNLGRPLVDTINASKFSHMKELRIQHKGKPIRAFFAFDPLRQAIVLCIGNKGGKEKQFYKTMIPIADEQYERYIQSLGDSNHA</sequence>
<evidence type="ECO:0000313" key="1">
    <source>
        <dbReference type="EMBL" id="SKA87176.1"/>
    </source>
</evidence>
<dbReference type="Pfam" id="PF05973">
    <property type="entry name" value="Gp49"/>
    <property type="match status" value="1"/>
</dbReference>
<organism evidence="1 2">
    <name type="scientific">Thiothrix eikelboomii</name>
    <dbReference type="NCBI Taxonomy" id="92487"/>
    <lineage>
        <taxon>Bacteria</taxon>
        <taxon>Pseudomonadati</taxon>
        <taxon>Pseudomonadota</taxon>
        <taxon>Gammaproteobacteria</taxon>
        <taxon>Thiotrichales</taxon>
        <taxon>Thiotrichaceae</taxon>
        <taxon>Thiothrix</taxon>
    </lineage>
</organism>
<dbReference type="AlphaFoldDB" id="A0A1T4XCC5"/>
<evidence type="ECO:0000313" key="2">
    <source>
        <dbReference type="Proteomes" id="UP000190460"/>
    </source>
</evidence>
<protein>
    <recommendedName>
        <fullName evidence="3">Phage-related protein</fullName>
    </recommendedName>
</protein>
<dbReference type="STRING" id="92487.SAMN02745130_02805"/>
<name>A0A1T4XCC5_9GAMM</name>
<keyword evidence="2" id="KW-1185">Reference proteome</keyword>